<proteinExistence type="predicted"/>
<protein>
    <submittedName>
        <fullName evidence="1">Uncharacterized protein</fullName>
    </submittedName>
</protein>
<keyword evidence="2" id="KW-1185">Reference proteome</keyword>
<dbReference type="GeneID" id="92049388"/>
<organism evidence="1 2">
    <name type="scientific">Apiospora hydei</name>
    <dbReference type="NCBI Taxonomy" id="1337664"/>
    <lineage>
        <taxon>Eukaryota</taxon>
        <taxon>Fungi</taxon>
        <taxon>Dikarya</taxon>
        <taxon>Ascomycota</taxon>
        <taxon>Pezizomycotina</taxon>
        <taxon>Sordariomycetes</taxon>
        <taxon>Xylariomycetidae</taxon>
        <taxon>Amphisphaeriales</taxon>
        <taxon>Apiosporaceae</taxon>
        <taxon>Apiospora</taxon>
    </lineage>
</organism>
<reference evidence="1 2" key="1">
    <citation type="submission" date="2023-01" db="EMBL/GenBank/DDBJ databases">
        <title>Analysis of 21 Apiospora genomes using comparative genomics revels a genus with tremendous synthesis potential of carbohydrate active enzymes and secondary metabolites.</title>
        <authorList>
            <person name="Sorensen T."/>
        </authorList>
    </citation>
    <scope>NUCLEOTIDE SEQUENCE [LARGE SCALE GENOMIC DNA]</scope>
    <source>
        <strain evidence="1 2">CBS 114990</strain>
    </source>
</reference>
<sequence length="175" mass="18820">MNQPLSHTILTTHVLTRALTTGAVLGTGLYSVRQGLLPLILPSSSTTSVPKPSPATGFQPRLLHATGKTTLWTLAIVSLGLAGRMWGRDEIEWQDRSWRLLEHRHQLETDDWTYGGMAAGAAAVAARVVRPGPSWVGVLGAVSLGSLVGVAGRMGYRYGLKGACLRRTRRGKGWP</sequence>
<evidence type="ECO:0000313" key="2">
    <source>
        <dbReference type="Proteomes" id="UP001433268"/>
    </source>
</evidence>
<name>A0ABR1V246_9PEZI</name>
<accession>A0ABR1V246</accession>
<evidence type="ECO:0000313" key="1">
    <source>
        <dbReference type="EMBL" id="KAK8065266.1"/>
    </source>
</evidence>
<dbReference type="EMBL" id="JAQQWN010000009">
    <property type="protein sequence ID" value="KAK8065266.1"/>
    <property type="molecule type" value="Genomic_DNA"/>
</dbReference>
<dbReference type="Proteomes" id="UP001433268">
    <property type="component" value="Unassembled WGS sequence"/>
</dbReference>
<comment type="caution">
    <text evidence="1">The sequence shown here is derived from an EMBL/GenBank/DDBJ whole genome shotgun (WGS) entry which is preliminary data.</text>
</comment>
<gene>
    <name evidence="1" type="ORF">PG997_012013</name>
</gene>
<dbReference type="RefSeq" id="XP_066662020.1">
    <property type="nucleotide sequence ID" value="XM_066816328.1"/>
</dbReference>